<proteinExistence type="predicted"/>
<keyword evidence="5 6" id="KW-0472">Membrane</keyword>
<reference evidence="8" key="2">
    <citation type="submission" date="2020-09" db="EMBL/GenBank/DDBJ databases">
        <authorList>
            <person name="Sun Q."/>
            <person name="Zhou Y."/>
        </authorList>
    </citation>
    <scope>NUCLEOTIDE SEQUENCE</scope>
    <source>
        <strain evidence="8">CGMCC 1.15725</strain>
    </source>
</reference>
<keyword evidence="4 6" id="KW-1133">Transmembrane helix</keyword>
<evidence type="ECO:0000256" key="2">
    <source>
        <dbReference type="ARBA" id="ARBA00022475"/>
    </source>
</evidence>
<evidence type="ECO:0000313" key="9">
    <source>
        <dbReference type="Proteomes" id="UP000646365"/>
    </source>
</evidence>
<dbReference type="PANTHER" id="PTHR35007:SF1">
    <property type="entry name" value="PILUS ASSEMBLY PROTEIN"/>
    <property type="match status" value="1"/>
</dbReference>
<feature type="transmembrane region" description="Helical" evidence="6">
    <location>
        <begin position="108"/>
        <end position="126"/>
    </location>
</feature>
<feature type="transmembrane region" description="Helical" evidence="6">
    <location>
        <begin position="82"/>
        <end position="102"/>
    </location>
</feature>
<dbReference type="Pfam" id="PF00482">
    <property type="entry name" value="T2SSF"/>
    <property type="match status" value="1"/>
</dbReference>
<sequence>MSSLILYVVLVGAIFALIQGWFVFTEDMREEAKVAANQLRLRRPTLADGVSPWLREILLTAPIRGFDNLVQTCGLTVRTERVLLTMTLLTVLVVVVADLLTFNPLASVSAGAGLGILLPLFLLTRLRARRMKKLTRQLPETLDTMVRSLRAGHPIPPSIAMIAREMPAPIGGEFKRVYDAMSYGLDLRDALTKMTERLHTVEELKYIVSAIRIQSQTGGNLAEILASLATLMRDQQKLKMKVKAISAEGRMSGNILAALPVGVVFLLNIMNPEYYRGIMDDPIPACILGFAVFLVVVGYVMIRRVVNIRV</sequence>
<accession>A0A8J2YSG4</accession>
<evidence type="ECO:0000256" key="4">
    <source>
        <dbReference type="ARBA" id="ARBA00022989"/>
    </source>
</evidence>
<dbReference type="GO" id="GO:0005886">
    <property type="term" value="C:plasma membrane"/>
    <property type="evidence" value="ECO:0007669"/>
    <property type="project" value="UniProtKB-SubCell"/>
</dbReference>
<feature type="transmembrane region" description="Helical" evidence="6">
    <location>
        <begin position="6"/>
        <end position="24"/>
    </location>
</feature>
<keyword evidence="2" id="KW-1003">Cell membrane</keyword>
<evidence type="ECO:0000313" key="8">
    <source>
        <dbReference type="EMBL" id="GGF14326.1"/>
    </source>
</evidence>
<dbReference type="Proteomes" id="UP000646365">
    <property type="component" value="Unassembled WGS sequence"/>
</dbReference>
<name>A0A8J2YSG4_9PROT</name>
<evidence type="ECO:0000259" key="7">
    <source>
        <dbReference type="Pfam" id="PF00482"/>
    </source>
</evidence>
<evidence type="ECO:0000256" key="5">
    <source>
        <dbReference type="ARBA" id="ARBA00023136"/>
    </source>
</evidence>
<evidence type="ECO:0000256" key="3">
    <source>
        <dbReference type="ARBA" id="ARBA00022692"/>
    </source>
</evidence>
<gene>
    <name evidence="8" type="ORF">GCM10011611_20130</name>
</gene>
<organism evidence="8 9">
    <name type="scientific">Aliidongia dinghuensis</name>
    <dbReference type="NCBI Taxonomy" id="1867774"/>
    <lineage>
        <taxon>Bacteria</taxon>
        <taxon>Pseudomonadati</taxon>
        <taxon>Pseudomonadota</taxon>
        <taxon>Alphaproteobacteria</taxon>
        <taxon>Rhodospirillales</taxon>
        <taxon>Dongiaceae</taxon>
        <taxon>Aliidongia</taxon>
    </lineage>
</organism>
<dbReference type="InterPro" id="IPR018076">
    <property type="entry name" value="T2SS_GspF_dom"/>
</dbReference>
<comment type="subcellular location">
    <subcellularLocation>
        <location evidence="1">Cell membrane</location>
        <topology evidence="1">Multi-pass membrane protein</topology>
    </subcellularLocation>
</comment>
<protein>
    <recommendedName>
        <fullName evidence="7">Type II secretion system protein GspF domain-containing protein</fullName>
    </recommendedName>
</protein>
<dbReference type="PANTHER" id="PTHR35007">
    <property type="entry name" value="INTEGRAL MEMBRANE PROTEIN-RELATED"/>
    <property type="match status" value="1"/>
</dbReference>
<dbReference type="AlphaFoldDB" id="A0A8J2YSG4"/>
<reference evidence="8" key="1">
    <citation type="journal article" date="2014" name="Int. J. Syst. Evol. Microbiol.">
        <title>Complete genome sequence of Corynebacterium casei LMG S-19264T (=DSM 44701T), isolated from a smear-ripened cheese.</title>
        <authorList>
            <consortium name="US DOE Joint Genome Institute (JGI-PGF)"/>
            <person name="Walter F."/>
            <person name="Albersmeier A."/>
            <person name="Kalinowski J."/>
            <person name="Ruckert C."/>
        </authorList>
    </citation>
    <scope>NUCLEOTIDE SEQUENCE</scope>
    <source>
        <strain evidence="8">CGMCC 1.15725</strain>
    </source>
</reference>
<comment type="caution">
    <text evidence="8">The sequence shown here is derived from an EMBL/GenBank/DDBJ whole genome shotgun (WGS) entry which is preliminary data.</text>
</comment>
<feature type="domain" description="Type II secretion system protein GspF" evidence="7">
    <location>
        <begin position="142"/>
        <end position="266"/>
    </location>
</feature>
<feature type="transmembrane region" description="Helical" evidence="6">
    <location>
        <begin position="251"/>
        <end position="270"/>
    </location>
</feature>
<feature type="transmembrane region" description="Helical" evidence="6">
    <location>
        <begin position="282"/>
        <end position="302"/>
    </location>
</feature>
<evidence type="ECO:0000256" key="1">
    <source>
        <dbReference type="ARBA" id="ARBA00004651"/>
    </source>
</evidence>
<evidence type="ECO:0000256" key="6">
    <source>
        <dbReference type="SAM" id="Phobius"/>
    </source>
</evidence>
<keyword evidence="3 6" id="KW-0812">Transmembrane</keyword>
<dbReference type="Gene3D" id="1.20.81.30">
    <property type="entry name" value="Type II secretion system (T2SS), domain F"/>
    <property type="match status" value="1"/>
</dbReference>
<dbReference type="InterPro" id="IPR042094">
    <property type="entry name" value="T2SS_GspF_sf"/>
</dbReference>
<keyword evidence="9" id="KW-1185">Reference proteome</keyword>
<dbReference type="RefSeq" id="WP_189045139.1">
    <property type="nucleotide sequence ID" value="NZ_BMJQ01000004.1"/>
</dbReference>
<dbReference type="EMBL" id="BMJQ01000004">
    <property type="protein sequence ID" value="GGF14326.1"/>
    <property type="molecule type" value="Genomic_DNA"/>
</dbReference>